<gene>
    <name evidence="4" type="ORF">EVA96_03850</name>
</gene>
<dbReference type="InterPro" id="IPR003719">
    <property type="entry name" value="Phenazine_PhzF-like"/>
</dbReference>
<sequence>MKLPIYYVDAFTENLFSGNPAAVIFSDLNDGPLMQNIAAENNLSETAFIRKDKQKYYIRWFSPSCEIDLCGHATLASAFVFFNHIDETENVFEVESTKNGTLKINKRDDYLYLDFPTDNFKENHDYDIVEKALGEKPVELYKGRDDILAIFDNEGDITNLDPDFDSFKDIPVRGLIASAPGNDCDFVSRCFFPSTGVNEDPVTGSAHTTLTPYWSKRLSKKTLVANQLSKRGGILYCEDHGNRIFIGGKAVQYMKGEITIS</sequence>
<dbReference type="PANTHER" id="PTHR13774:SF17">
    <property type="entry name" value="PHENAZINE BIOSYNTHESIS-LIKE DOMAIN-CONTAINING PROTEIN"/>
    <property type="match status" value="1"/>
</dbReference>
<keyword evidence="2" id="KW-0413">Isomerase</keyword>
<dbReference type="AlphaFoldDB" id="A0A520MDP0"/>
<dbReference type="Gene3D" id="3.10.310.10">
    <property type="entry name" value="Diaminopimelate Epimerase, Chain A, domain 1"/>
    <property type="match status" value="2"/>
</dbReference>
<comment type="similarity">
    <text evidence="1">Belongs to the PhzF family.</text>
</comment>
<dbReference type="PANTHER" id="PTHR13774">
    <property type="entry name" value="PHENAZINE BIOSYNTHESIS PROTEIN"/>
    <property type="match status" value="1"/>
</dbReference>
<feature type="active site" evidence="3">
    <location>
        <position position="45"/>
    </location>
</feature>
<name>A0A520MDP0_9GAMM</name>
<evidence type="ECO:0000313" key="4">
    <source>
        <dbReference type="EMBL" id="RZO19314.1"/>
    </source>
</evidence>
<dbReference type="GO" id="GO:0016853">
    <property type="term" value="F:isomerase activity"/>
    <property type="evidence" value="ECO:0007669"/>
    <property type="project" value="UniProtKB-KW"/>
</dbReference>
<organism evidence="4 5">
    <name type="scientific">SAR86 cluster bacterium</name>
    <dbReference type="NCBI Taxonomy" id="2030880"/>
    <lineage>
        <taxon>Bacteria</taxon>
        <taxon>Pseudomonadati</taxon>
        <taxon>Pseudomonadota</taxon>
        <taxon>Gammaproteobacteria</taxon>
        <taxon>SAR86 cluster</taxon>
    </lineage>
</organism>
<dbReference type="GO" id="GO:0005737">
    <property type="term" value="C:cytoplasm"/>
    <property type="evidence" value="ECO:0007669"/>
    <property type="project" value="TreeGrafter"/>
</dbReference>
<dbReference type="SUPFAM" id="SSF54506">
    <property type="entry name" value="Diaminopimelate epimerase-like"/>
    <property type="match status" value="1"/>
</dbReference>
<accession>A0A520MDP0</accession>
<evidence type="ECO:0000256" key="2">
    <source>
        <dbReference type="ARBA" id="ARBA00023235"/>
    </source>
</evidence>
<dbReference type="PIRSF" id="PIRSF016184">
    <property type="entry name" value="PhzC_PhzF"/>
    <property type="match status" value="1"/>
</dbReference>
<dbReference type="NCBIfam" id="TIGR00654">
    <property type="entry name" value="PhzF_family"/>
    <property type="match status" value="1"/>
</dbReference>
<dbReference type="Pfam" id="PF02567">
    <property type="entry name" value="PhzC-PhzF"/>
    <property type="match status" value="1"/>
</dbReference>
<evidence type="ECO:0000313" key="5">
    <source>
        <dbReference type="Proteomes" id="UP000315782"/>
    </source>
</evidence>
<comment type="caution">
    <text evidence="4">The sequence shown here is derived from an EMBL/GenBank/DDBJ whole genome shotgun (WGS) entry which is preliminary data.</text>
</comment>
<proteinExistence type="inferred from homology"/>
<reference evidence="4 5" key="1">
    <citation type="submission" date="2019-02" db="EMBL/GenBank/DDBJ databases">
        <title>Prokaryotic population dynamics and viral predation in marine succession experiment using metagenomics: the confinement effect.</title>
        <authorList>
            <person name="Haro-Moreno J.M."/>
            <person name="Rodriguez-Valera F."/>
            <person name="Lopez-Perez M."/>
        </authorList>
    </citation>
    <scope>NUCLEOTIDE SEQUENCE [LARGE SCALE GENOMIC DNA]</scope>
    <source>
        <strain evidence="4">MED-G163</strain>
    </source>
</reference>
<evidence type="ECO:0000256" key="1">
    <source>
        <dbReference type="ARBA" id="ARBA00008270"/>
    </source>
</evidence>
<dbReference type="Proteomes" id="UP000315782">
    <property type="component" value="Unassembled WGS sequence"/>
</dbReference>
<evidence type="ECO:0000256" key="3">
    <source>
        <dbReference type="PIRSR" id="PIRSR016184-1"/>
    </source>
</evidence>
<protein>
    <submittedName>
        <fullName evidence="4">PhzF family phenazine biosynthesis protein</fullName>
    </submittedName>
</protein>
<dbReference type="EMBL" id="SHBI01000039">
    <property type="protein sequence ID" value="RZO19314.1"/>
    <property type="molecule type" value="Genomic_DNA"/>
</dbReference>